<organism evidence="2">
    <name type="scientific">Setaria italica</name>
    <name type="common">Foxtail millet</name>
    <name type="synonym">Panicum italicum</name>
    <dbReference type="NCBI Taxonomy" id="4555"/>
    <lineage>
        <taxon>Eukaryota</taxon>
        <taxon>Viridiplantae</taxon>
        <taxon>Streptophyta</taxon>
        <taxon>Embryophyta</taxon>
        <taxon>Tracheophyta</taxon>
        <taxon>Spermatophyta</taxon>
        <taxon>Magnoliopsida</taxon>
        <taxon>Liliopsida</taxon>
        <taxon>Poales</taxon>
        <taxon>Poaceae</taxon>
        <taxon>PACMAD clade</taxon>
        <taxon>Panicoideae</taxon>
        <taxon>Panicodae</taxon>
        <taxon>Paniceae</taxon>
        <taxon>Cenchrinae</taxon>
        <taxon>Setaria</taxon>
    </lineage>
</organism>
<sequence>MGPVTEGRHRRRHVHGRARRSPAPARPLRRRPRTVPHLRQRVRHRTPHGRPAAASPDPALPLYHTWDVEDDEFLDASEAPGGEATVFDYWSETEDGAVMEMEEDESYASLPLSRECRLLEEPAPASSDDEDTMPEGEFRFQESGHESFVLDNSAQKRGGQQVYYHGGGVAPKGLRDSISAAPALCEEDDMVPKIIEALVQELSVSDSGDKTEDGKRTGMDEVESSKEMVSPGIGIGTTEVRGFPVPDDNTLQSEVEGDVAVEMLHLLFKMTAELICLKC</sequence>
<dbReference type="PANTHER" id="PTHR37198:SF1">
    <property type="entry name" value="NUCLEOLIN"/>
    <property type="match status" value="1"/>
</dbReference>
<gene>
    <name evidence="2" type="ORF">SETIT_9G536100v2</name>
</gene>
<proteinExistence type="predicted"/>
<feature type="compositionally biased region" description="Basic and acidic residues" evidence="1">
    <location>
        <begin position="207"/>
        <end position="226"/>
    </location>
</feature>
<feature type="compositionally biased region" description="Basic residues" evidence="1">
    <location>
        <begin position="8"/>
        <end position="20"/>
    </location>
</feature>
<feature type="compositionally biased region" description="Basic residues" evidence="1">
    <location>
        <begin position="27"/>
        <end position="48"/>
    </location>
</feature>
<evidence type="ECO:0000256" key="1">
    <source>
        <dbReference type="SAM" id="MobiDB-lite"/>
    </source>
</evidence>
<feature type="region of interest" description="Disordered" evidence="1">
    <location>
        <begin position="1"/>
        <end position="62"/>
    </location>
</feature>
<reference evidence="2" key="2">
    <citation type="submission" date="2015-07" db="EMBL/GenBank/DDBJ databases">
        <authorList>
            <person name="Noorani M."/>
        </authorList>
    </citation>
    <scope>NUCLEOTIDE SEQUENCE</scope>
    <source>
        <strain evidence="2">Yugu1</strain>
    </source>
</reference>
<protein>
    <submittedName>
        <fullName evidence="2">Uncharacterized protein</fullName>
    </submittedName>
</protein>
<name>A0A368SVN4_SETIT</name>
<dbReference type="AlphaFoldDB" id="A0A368SVN4"/>
<accession>A0A368SVN4</accession>
<feature type="compositionally biased region" description="Low complexity" evidence="1">
    <location>
        <begin position="51"/>
        <end position="62"/>
    </location>
</feature>
<dbReference type="PANTHER" id="PTHR37198">
    <property type="entry name" value="NUCLEOLIN"/>
    <property type="match status" value="1"/>
</dbReference>
<dbReference type="EMBL" id="CM003536">
    <property type="protein sequence ID" value="RCV46486.1"/>
    <property type="molecule type" value="Genomic_DNA"/>
</dbReference>
<evidence type="ECO:0000313" key="2">
    <source>
        <dbReference type="EMBL" id="RCV46486.1"/>
    </source>
</evidence>
<dbReference type="OrthoDB" id="1933309at2759"/>
<feature type="region of interest" description="Disordered" evidence="1">
    <location>
        <begin position="205"/>
        <end position="241"/>
    </location>
</feature>
<reference evidence="2" key="1">
    <citation type="journal article" date="2012" name="Nat. Biotechnol.">
        <title>Reference genome sequence of the model plant Setaria.</title>
        <authorList>
            <person name="Bennetzen J.L."/>
            <person name="Schmutz J."/>
            <person name="Wang H."/>
            <person name="Percifield R."/>
            <person name="Hawkins J."/>
            <person name="Pontaroli A.C."/>
            <person name="Estep M."/>
            <person name="Feng L."/>
            <person name="Vaughn J.N."/>
            <person name="Grimwood J."/>
            <person name="Jenkins J."/>
            <person name="Barry K."/>
            <person name="Lindquist E."/>
            <person name="Hellsten U."/>
            <person name="Deshpande S."/>
            <person name="Wang X."/>
            <person name="Wu X."/>
            <person name="Mitros T."/>
            <person name="Triplett J."/>
            <person name="Yang X."/>
            <person name="Ye C.Y."/>
            <person name="Mauro-Herrera M."/>
            <person name="Wang L."/>
            <person name="Li P."/>
            <person name="Sharma M."/>
            <person name="Sharma R."/>
            <person name="Ronald P.C."/>
            <person name="Panaud O."/>
            <person name="Kellogg E.A."/>
            <person name="Brutnell T.P."/>
            <person name="Doust A.N."/>
            <person name="Tuskan G.A."/>
            <person name="Rokhsar D."/>
            <person name="Devos K.M."/>
        </authorList>
    </citation>
    <scope>NUCLEOTIDE SEQUENCE [LARGE SCALE GENOMIC DNA]</scope>
    <source>
        <strain evidence="2">Yugu1</strain>
    </source>
</reference>